<dbReference type="RefSeq" id="WP_144754742.1">
    <property type="nucleotide sequence ID" value="NZ_VMNW02000059.1"/>
</dbReference>
<dbReference type="SMART" id="SM00481">
    <property type="entry name" value="POLIIIAc"/>
    <property type="match status" value="1"/>
</dbReference>
<dbReference type="EMBL" id="VMNW02000059">
    <property type="protein sequence ID" value="KAA9155152.1"/>
    <property type="molecule type" value="Genomic_DNA"/>
</dbReference>
<dbReference type="GO" id="GO:0004534">
    <property type="term" value="F:5'-3' RNA exonuclease activity"/>
    <property type="evidence" value="ECO:0007669"/>
    <property type="project" value="TreeGrafter"/>
</dbReference>
<dbReference type="Proteomes" id="UP000319769">
    <property type="component" value="Unassembled WGS sequence"/>
</dbReference>
<dbReference type="AlphaFoldDB" id="A0A5N0UWA0"/>
<organism evidence="2 3">
    <name type="scientific">Amycolatopsis acidicola</name>
    <dbReference type="NCBI Taxonomy" id="2596893"/>
    <lineage>
        <taxon>Bacteria</taxon>
        <taxon>Bacillati</taxon>
        <taxon>Actinomycetota</taxon>
        <taxon>Actinomycetes</taxon>
        <taxon>Pseudonocardiales</taxon>
        <taxon>Pseudonocardiaceae</taxon>
        <taxon>Amycolatopsis</taxon>
    </lineage>
</organism>
<sequence length="289" mass="30834">MGSMRIDLHTHSTVSDGTDTPAELVAVAAKAGLDVVALTDHDTTAGWAEATAALPPGLTLVPGAELSCVSEHDPGRGISVHLLGYLFDPLAEVVVTEQRRLRIERRTRLRAMAERMAEDGLPIDADELFGLLPEDSPAGRPHLAQALVRAGLVRTVDEAFASYLGPGRGYYLPRRDTPVEDAIDMIAAAGGVTVFAHPLARSRGRVVSIETIVKLAEHGLTGIEVDHPNHDEEDREILRDLARQYGLVQTGSSDYHGTNKTIPIGAENTAPEQLEALLDKASGAQVVVG</sequence>
<gene>
    <name evidence="2" type="ORF">FPZ12_030380</name>
</gene>
<evidence type="ECO:0000313" key="2">
    <source>
        <dbReference type="EMBL" id="KAA9155152.1"/>
    </source>
</evidence>
<dbReference type="InterPro" id="IPR003141">
    <property type="entry name" value="Pol/His_phosphatase_N"/>
</dbReference>
<reference evidence="2" key="1">
    <citation type="submission" date="2019-09" db="EMBL/GenBank/DDBJ databases">
        <authorList>
            <person name="Teo W.F.A."/>
            <person name="Duangmal K."/>
        </authorList>
    </citation>
    <scope>NUCLEOTIDE SEQUENCE [LARGE SCALE GENOMIC DNA]</scope>
    <source>
        <strain evidence="2">K81G1</strain>
    </source>
</reference>
<dbReference type="CDD" id="cd07438">
    <property type="entry name" value="PHP_HisPPase_AMP"/>
    <property type="match status" value="1"/>
</dbReference>
<name>A0A5N0UWA0_9PSEU</name>
<dbReference type="GO" id="GO:0035312">
    <property type="term" value="F:5'-3' DNA exonuclease activity"/>
    <property type="evidence" value="ECO:0007669"/>
    <property type="project" value="TreeGrafter"/>
</dbReference>
<dbReference type="InterPro" id="IPR004013">
    <property type="entry name" value="PHP_dom"/>
</dbReference>
<comment type="caution">
    <text evidence="2">The sequence shown here is derived from an EMBL/GenBank/DDBJ whole genome shotgun (WGS) entry which is preliminary data.</text>
</comment>
<keyword evidence="3" id="KW-1185">Reference proteome</keyword>
<dbReference type="Pfam" id="PF02811">
    <property type="entry name" value="PHP"/>
    <property type="match status" value="1"/>
</dbReference>
<dbReference type="InterPro" id="IPR016195">
    <property type="entry name" value="Pol/histidinol_Pase-like"/>
</dbReference>
<dbReference type="Gene3D" id="1.10.150.650">
    <property type="match status" value="1"/>
</dbReference>
<dbReference type="OrthoDB" id="9804333at2"/>
<dbReference type="PANTHER" id="PTHR42924">
    <property type="entry name" value="EXONUCLEASE"/>
    <property type="match status" value="1"/>
</dbReference>
<accession>A0A5N0UWA0</accession>
<dbReference type="PANTHER" id="PTHR42924:SF3">
    <property type="entry name" value="POLYMERASE_HISTIDINOL PHOSPHATASE N-TERMINAL DOMAIN-CONTAINING PROTEIN"/>
    <property type="match status" value="1"/>
</dbReference>
<protein>
    <submittedName>
        <fullName evidence="2">PHP domain-containing protein</fullName>
    </submittedName>
</protein>
<evidence type="ECO:0000259" key="1">
    <source>
        <dbReference type="SMART" id="SM00481"/>
    </source>
</evidence>
<dbReference type="InterPro" id="IPR052018">
    <property type="entry name" value="PHP_domain"/>
</dbReference>
<proteinExistence type="predicted"/>
<evidence type="ECO:0000313" key="3">
    <source>
        <dbReference type="Proteomes" id="UP000319769"/>
    </source>
</evidence>
<dbReference type="Gene3D" id="3.20.20.140">
    <property type="entry name" value="Metal-dependent hydrolases"/>
    <property type="match status" value="1"/>
</dbReference>
<dbReference type="SUPFAM" id="SSF89550">
    <property type="entry name" value="PHP domain-like"/>
    <property type="match status" value="1"/>
</dbReference>
<feature type="domain" description="Polymerase/histidinol phosphatase N-terminal" evidence="1">
    <location>
        <begin position="6"/>
        <end position="70"/>
    </location>
</feature>